<feature type="region of interest" description="Disordered" evidence="1">
    <location>
        <begin position="1"/>
        <end position="24"/>
    </location>
</feature>
<dbReference type="RefSeq" id="WP_043873005.1">
    <property type="nucleotide sequence ID" value="NZ_CCVW01000001.1"/>
</dbReference>
<protein>
    <submittedName>
        <fullName evidence="2">Uncharacterized protein</fullName>
    </submittedName>
</protein>
<feature type="compositionally biased region" description="Basic and acidic residues" evidence="1">
    <location>
        <begin position="1"/>
        <end position="10"/>
    </location>
</feature>
<keyword evidence="3" id="KW-1185">Reference proteome</keyword>
<reference evidence="2 3" key="1">
    <citation type="submission" date="2014-06" db="EMBL/GenBank/DDBJ databases">
        <authorList>
            <person name="Urmite Genomes Urmite Genomes"/>
        </authorList>
    </citation>
    <scope>NUCLEOTIDE SEQUENCE [LARGE SCALE GENOMIC DNA]</scope>
</reference>
<evidence type="ECO:0000256" key="1">
    <source>
        <dbReference type="SAM" id="MobiDB-lite"/>
    </source>
</evidence>
<evidence type="ECO:0000313" key="2">
    <source>
        <dbReference type="EMBL" id="CDZ76475.1"/>
    </source>
</evidence>
<organism evidence="2 3">
    <name type="scientific">Legionella massiliensis</name>
    <dbReference type="NCBI Taxonomy" id="1034943"/>
    <lineage>
        <taxon>Bacteria</taxon>
        <taxon>Pseudomonadati</taxon>
        <taxon>Pseudomonadota</taxon>
        <taxon>Gammaproteobacteria</taxon>
        <taxon>Legionellales</taxon>
        <taxon>Legionellaceae</taxon>
        <taxon>Legionella</taxon>
    </lineage>
</organism>
<accession>A0A078KQ32</accession>
<sequence>MKRDYPDKRNSPPGKRHTSDIAPSPYQAIKDCEKELRRLSITAKTSKTLQAQDVQALQQILNAFSAFWEDNNKVRGWLHNPKSNPYFLFNNLGILSRAQLVLGMQLNWPYLSTQPLA</sequence>
<dbReference type="Proteomes" id="UP000044071">
    <property type="component" value="Unassembled WGS sequence"/>
</dbReference>
<evidence type="ECO:0000313" key="3">
    <source>
        <dbReference type="Proteomes" id="UP000044071"/>
    </source>
</evidence>
<dbReference type="EMBL" id="CCSB01000001">
    <property type="protein sequence ID" value="CDZ76475.1"/>
    <property type="molecule type" value="Genomic_DNA"/>
</dbReference>
<proteinExistence type="predicted"/>
<dbReference type="AlphaFoldDB" id="A0A078KQ32"/>
<name>A0A078KQ32_9GAMM</name>
<gene>
    <name evidence="2" type="ORF">BN59_00744</name>
</gene>
<dbReference type="STRING" id="1034943.BN59_00744"/>